<dbReference type="PANTHER" id="PTHR13693">
    <property type="entry name" value="CLASS II AMINOTRANSFERASE/8-AMINO-7-OXONONANOATE SYNTHASE"/>
    <property type="match status" value="1"/>
</dbReference>
<dbReference type="OrthoDB" id="9807157at2"/>
<evidence type="ECO:0000256" key="3">
    <source>
        <dbReference type="SAM" id="MobiDB-lite"/>
    </source>
</evidence>
<gene>
    <name evidence="5" type="ORF">ELY37_08260</name>
</gene>
<name>A0A433LBB2_9GAMM</name>
<dbReference type="PANTHER" id="PTHR13693:SF3">
    <property type="entry name" value="LD36009P"/>
    <property type="match status" value="1"/>
</dbReference>
<dbReference type="GO" id="GO:0030170">
    <property type="term" value="F:pyridoxal phosphate binding"/>
    <property type="evidence" value="ECO:0007669"/>
    <property type="project" value="InterPro"/>
</dbReference>
<dbReference type="InterPro" id="IPR015421">
    <property type="entry name" value="PyrdxlP-dep_Trfase_major"/>
</dbReference>
<dbReference type="Proteomes" id="UP000286912">
    <property type="component" value="Unassembled WGS sequence"/>
</dbReference>
<dbReference type="InterPro" id="IPR015422">
    <property type="entry name" value="PyrdxlP-dep_Trfase_small"/>
</dbReference>
<organism evidence="5 6">
    <name type="scientific">Vreelandella populi</name>
    <dbReference type="NCBI Taxonomy" id="2498858"/>
    <lineage>
        <taxon>Bacteria</taxon>
        <taxon>Pseudomonadati</taxon>
        <taxon>Pseudomonadota</taxon>
        <taxon>Gammaproteobacteria</taxon>
        <taxon>Oceanospirillales</taxon>
        <taxon>Halomonadaceae</taxon>
        <taxon>Vreelandella</taxon>
    </lineage>
</organism>
<feature type="domain" description="Aminotransferase class I/classII large" evidence="4">
    <location>
        <begin position="100"/>
        <end position="445"/>
    </location>
</feature>
<dbReference type="Gene3D" id="3.40.640.10">
    <property type="entry name" value="Type I PLP-dependent aspartate aminotransferase-like (Major domain)"/>
    <property type="match status" value="1"/>
</dbReference>
<reference evidence="5 6" key="1">
    <citation type="submission" date="2018-12" db="EMBL/GenBank/DDBJ databases">
        <title>three novel Halomonas strain isolated from plants.</title>
        <authorList>
            <person name="Sun C."/>
        </authorList>
    </citation>
    <scope>NUCLEOTIDE SEQUENCE [LARGE SCALE GENOMIC DNA]</scope>
    <source>
        <strain evidence="5 6">RC</strain>
    </source>
</reference>
<keyword evidence="2 5" id="KW-0808">Transferase</keyword>
<feature type="region of interest" description="Disordered" evidence="3">
    <location>
        <begin position="16"/>
        <end position="48"/>
    </location>
</feature>
<accession>A0A433LBB2</accession>
<evidence type="ECO:0000256" key="1">
    <source>
        <dbReference type="ARBA" id="ARBA00001933"/>
    </source>
</evidence>
<feature type="compositionally biased region" description="Polar residues" evidence="3">
    <location>
        <begin position="29"/>
        <end position="43"/>
    </location>
</feature>
<keyword evidence="5" id="KW-0032">Aminotransferase</keyword>
<dbReference type="EMBL" id="RZHD01000005">
    <property type="protein sequence ID" value="RUR45984.1"/>
    <property type="molecule type" value="Genomic_DNA"/>
</dbReference>
<dbReference type="CDD" id="cd06454">
    <property type="entry name" value="KBL_like"/>
    <property type="match status" value="1"/>
</dbReference>
<dbReference type="GO" id="GO:0008483">
    <property type="term" value="F:transaminase activity"/>
    <property type="evidence" value="ECO:0007669"/>
    <property type="project" value="UniProtKB-KW"/>
</dbReference>
<comment type="cofactor">
    <cofactor evidence="1">
        <name>pyridoxal 5'-phosphate</name>
        <dbReference type="ChEBI" id="CHEBI:597326"/>
    </cofactor>
</comment>
<dbReference type="AlphaFoldDB" id="A0A433LBB2"/>
<evidence type="ECO:0000256" key="2">
    <source>
        <dbReference type="ARBA" id="ARBA00022679"/>
    </source>
</evidence>
<dbReference type="Gene3D" id="3.90.1150.10">
    <property type="entry name" value="Aspartate Aminotransferase, domain 1"/>
    <property type="match status" value="1"/>
</dbReference>
<dbReference type="SUPFAM" id="SSF53383">
    <property type="entry name" value="PLP-dependent transferases"/>
    <property type="match status" value="1"/>
</dbReference>
<dbReference type="RefSeq" id="WP_126949354.1">
    <property type="nucleotide sequence ID" value="NZ_RZHD01000005.1"/>
</dbReference>
<evidence type="ECO:0000313" key="6">
    <source>
        <dbReference type="Proteomes" id="UP000286912"/>
    </source>
</evidence>
<dbReference type="InterPro" id="IPR015424">
    <property type="entry name" value="PyrdxlP-dep_Trfase"/>
</dbReference>
<comment type="caution">
    <text evidence="5">The sequence shown here is derived from an EMBL/GenBank/DDBJ whole genome shotgun (WGS) entry which is preliminary data.</text>
</comment>
<dbReference type="Pfam" id="PF00155">
    <property type="entry name" value="Aminotran_1_2"/>
    <property type="match status" value="1"/>
</dbReference>
<evidence type="ECO:0000313" key="5">
    <source>
        <dbReference type="EMBL" id="RUR45984.1"/>
    </source>
</evidence>
<evidence type="ECO:0000259" key="4">
    <source>
        <dbReference type="Pfam" id="PF00155"/>
    </source>
</evidence>
<protein>
    <submittedName>
        <fullName evidence="5">Aminotransferase class I/II-fold pyridoxal phosphate-dependent enzyme</fullName>
    </submittedName>
</protein>
<dbReference type="InterPro" id="IPR004839">
    <property type="entry name" value="Aminotransferase_I/II_large"/>
</dbReference>
<proteinExistence type="predicted"/>
<dbReference type="InterPro" id="IPR050087">
    <property type="entry name" value="AON_synthase_class-II"/>
</dbReference>
<keyword evidence="6" id="KW-1185">Reference proteome</keyword>
<sequence>MTANRSDLKRQLLEQARKRTTPRATARPNDSTISTPTGSTLPGNGTPGPVAERFTRFDAHPGYQQLTMLRQGAEQLGLKDPFFKVHEGIAGATSVIQGQPCINFASYNYLGYSGDPRVTQAACEAVARYGTSVSASRVVSGERPIHRELEQAIAKAYQVDDAVAFVSGHATNVSTLGYLLGAKDLVLHDEYIHNSSLVGAQLSGAKRMSFAHNDPDALDALLSRHRHQFERVIVVIEGLYSMDGDIPDLPRFIELKKRHQVWLMVDEAHSFGVMGDNGLGLHEYFAIDPRDVDIWMGTMSKTLSGCGGYIAGSSALVETLRYFAPGFLYSVGMPAQVAAPSIKVLELMQQEPERVEKLHAISRYFLQQAKKHGMDTGHSIGAAVVPIIVGSSPLAAHLSHTLLEQYHINVQPILHPAVPEKSARLRFFLAYDHTQAHIDQTLDALATLLAQARS</sequence>